<keyword evidence="4 7" id="KW-0418">Kinase</keyword>
<dbReference type="VEuPathDB" id="FungiDB:FUN_009849"/>
<dbReference type="PANTHER" id="PTHR24348:SF22">
    <property type="entry name" value="NON-SPECIFIC SERINE_THREONINE PROTEIN KINASE"/>
    <property type="match status" value="1"/>
</dbReference>
<sequence>MQNNEIMNEWINWIEEAINKKHIKYYEYENFKNIQEIGSGTFGKIFRANWKCFDHYLALELQRHIDFHNNIIRFYGITKHESCTENIFNPTKNYLLVMEYASSGTLGDYLKNNFHGLTWNNKYNLAYLLACSVLCLHEEGIIHWDLPVTCLFIKIPLSWRILAYQKGLMKHLNHNQNCLKLDEKSDIYSIGVLLLEISSGKPPFHEEKYDFSLMYKISQGRRETTVPNTPNDYSNLYTGNSLHGELSNMNISEVDRIFTNEQINKNITSKIVDFIFEEVNKDHMKNPSFCLVISIIRIGTTKDKEKAYNLFINASEKNYILAQYYVGECCRFGNGITKNQKLAFKKVANEDFASGQMKLAFELFKQSAEGEFSGGITMLAYRFSNGIGINIDKQKAFELQRKAANLGDMMAKFILAVMYEKGDGIEKDLNLLEHRHGNFKH</sequence>
<dbReference type="GO" id="GO:0000422">
    <property type="term" value="P:autophagy of mitochondrion"/>
    <property type="evidence" value="ECO:0007669"/>
    <property type="project" value="TreeGrafter"/>
</dbReference>
<dbReference type="GO" id="GO:0005776">
    <property type="term" value="C:autophagosome"/>
    <property type="evidence" value="ECO:0007669"/>
    <property type="project" value="TreeGrafter"/>
</dbReference>
<keyword evidence="2" id="KW-0808">Transferase</keyword>
<dbReference type="SUPFAM" id="SSF56112">
    <property type="entry name" value="Protein kinase-like (PK-like)"/>
    <property type="match status" value="1"/>
</dbReference>
<dbReference type="GO" id="GO:0000045">
    <property type="term" value="P:autophagosome assembly"/>
    <property type="evidence" value="ECO:0007669"/>
    <property type="project" value="TreeGrafter"/>
</dbReference>
<dbReference type="InterPro" id="IPR000719">
    <property type="entry name" value="Prot_kinase_dom"/>
</dbReference>
<dbReference type="SUPFAM" id="SSF81901">
    <property type="entry name" value="HCP-like"/>
    <property type="match status" value="2"/>
</dbReference>
<dbReference type="GO" id="GO:0005829">
    <property type="term" value="C:cytosol"/>
    <property type="evidence" value="ECO:0007669"/>
    <property type="project" value="TreeGrafter"/>
</dbReference>
<dbReference type="InterPro" id="IPR045269">
    <property type="entry name" value="Atg1-like"/>
</dbReference>
<reference evidence="7 8" key="2">
    <citation type="submission" date="2017-10" db="EMBL/GenBank/DDBJ databases">
        <title>Extensive intraspecific genome diversity in a model arbuscular mycorrhizal fungus.</title>
        <authorList>
            <person name="Chen E.C.H."/>
            <person name="Morin E."/>
            <person name="Baudet D."/>
            <person name="Noel J."/>
            <person name="Ndikumana S."/>
            <person name="Charron P."/>
            <person name="St-Onge C."/>
            <person name="Giorgi J."/>
            <person name="Grigoriev I.V."/>
            <person name="Roux C."/>
            <person name="Martin F.M."/>
            <person name="Corradi N."/>
        </authorList>
    </citation>
    <scope>NUCLEOTIDE SEQUENCE [LARGE SCALE GENOMIC DNA]</scope>
    <source>
        <strain evidence="7 8">C2</strain>
    </source>
</reference>
<dbReference type="Gene3D" id="1.25.40.10">
    <property type="entry name" value="Tetratricopeptide repeat domain"/>
    <property type="match status" value="1"/>
</dbReference>
<protein>
    <recommendedName>
        <fullName evidence="1">non-specific serine/threonine protein kinase</fullName>
        <ecNumber evidence="1">2.7.11.1</ecNumber>
    </recommendedName>
</protein>
<dbReference type="Proteomes" id="UP000233469">
    <property type="component" value="Unassembled WGS sequence"/>
</dbReference>
<dbReference type="InterPro" id="IPR011990">
    <property type="entry name" value="TPR-like_helical_dom_sf"/>
</dbReference>
<dbReference type="VEuPathDB" id="FungiDB:RhiirFUN_021669"/>
<dbReference type="AlphaFoldDB" id="A0A2N1NGZ0"/>
<evidence type="ECO:0000256" key="1">
    <source>
        <dbReference type="ARBA" id="ARBA00012513"/>
    </source>
</evidence>
<dbReference type="EMBL" id="LLXL01000391">
    <property type="protein sequence ID" value="PKK73143.1"/>
    <property type="molecule type" value="Genomic_DNA"/>
</dbReference>
<organism evidence="7 8">
    <name type="scientific">Rhizophagus irregularis</name>
    <dbReference type="NCBI Taxonomy" id="588596"/>
    <lineage>
        <taxon>Eukaryota</taxon>
        <taxon>Fungi</taxon>
        <taxon>Fungi incertae sedis</taxon>
        <taxon>Mucoromycota</taxon>
        <taxon>Glomeromycotina</taxon>
        <taxon>Glomeromycetes</taxon>
        <taxon>Glomerales</taxon>
        <taxon>Glomeraceae</taxon>
        <taxon>Rhizophagus</taxon>
    </lineage>
</organism>
<keyword evidence="5" id="KW-0067">ATP-binding</keyword>
<dbReference type="PANTHER" id="PTHR24348">
    <property type="entry name" value="SERINE/THREONINE-PROTEIN KINASE UNC-51-RELATED"/>
    <property type="match status" value="1"/>
</dbReference>
<dbReference type="EC" id="2.7.11.1" evidence="1"/>
<dbReference type="GO" id="GO:0034727">
    <property type="term" value="P:piecemeal microautophagy of the nucleus"/>
    <property type="evidence" value="ECO:0007669"/>
    <property type="project" value="TreeGrafter"/>
</dbReference>
<dbReference type="GO" id="GO:0005524">
    <property type="term" value="F:ATP binding"/>
    <property type="evidence" value="ECO:0007669"/>
    <property type="project" value="UniProtKB-KW"/>
</dbReference>
<dbReference type="VEuPathDB" id="FungiDB:RhiirA1_462173"/>
<evidence type="ECO:0000256" key="3">
    <source>
        <dbReference type="ARBA" id="ARBA00022741"/>
    </source>
</evidence>
<dbReference type="Pfam" id="PF08238">
    <property type="entry name" value="Sel1"/>
    <property type="match status" value="5"/>
</dbReference>
<keyword evidence="3" id="KW-0547">Nucleotide-binding</keyword>
<dbReference type="InterPro" id="IPR001245">
    <property type="entry name" value="Ser-Thr/Tyr_kinase_cat_dom"/>
</dbReference>
<dbReference type="Gene3D" id="1.10.510.10">
    <property type="entry name" value="Transferase(Phosphotransferase) domain 1"/>
    <property type="match status" value="2"/>
</dbReference>
<evidence type="ECO:0000256" key="5">
    <source>
        <dbReference type="ARBA" id="ARBA00022840"/>
    </source>
</evidence>
<dbReference type="GO" id="GO:0042594">
    <property type="term" value="P:response to starvation"/>
    <property type="evidence" value="ECO:0007669"/>
    <property type="project" value="TreeGrafter"/>
</dbReference>
<evidence type="ECO:0000313" key="8">
    <source>
        <dbReference type="Proteomes" id="UP000233469"/>
    </source>
</evidence>
<dbReference type="PROSITE" id="PS50011">
    <property type="entry name" value="PROTEIN_KINASE_DOM"/>
    <property type="match status" value="1"/>
</dbReference>
<evidence type="ECO:0000313" key="7">
    <source>
        <dbReference type="EMBL" id="PKK73143.1"/>
    </source>
</evidence>
<gene>
    <name evidence="7" type="ORF">RhiirC2_776370</name>
</gene>
<dbReference type="GO" id="GO:0004674">
    <property type="term" value="F:protein serine/threonine kinase activity"/>
    <property type="evidence" value="ECO:0007669"/>
    <property type="project" value="UniProtKB-EC"/>
</dbReference>
<name>A0A2N1NGZ0_9GLOM</name>
<accession>A0A2N1NGZ0</accession>
<dbReference type="SMART" id="SM00671">
    <property type="entry name" value="SEL1"/>
    <property type="match status" value="4"/>
</dbReference>
<evidence type="ECO:0000259" key="6">
    <source>
        <dbReference type="PROSITE" id="PS50011"/>
    </source>
</evidence>
<feature type="domain" description="Protein kinase" evidence="6">
    <location>
        <begin position="31"/>
        <end position="312"/>
    </location>
</feature>
<dbReference type="InterPro" id="IPR006597">
    <property type="entry name" value="Sel1-like"/>
</dbReference>
<evidence type="ECO:0000256" key="2">
    <source>
        <dbReference type="ARBA" id="ARBA00022679"/>
    </source>
</evidence>
<dbReference type="Pfam" id="PF07714">
    <property type="entry name" value="PK_Tyr_Ser-Thr"/>
    <property type="match status" value="1"/>
</dbReference>
<dbReference type="InterPro" id="IPR011009">
    <property type="entry name" value="Kinase-like_dom_sf"/>
</dbReference>
<comment type="caution">
    <text evidence="7">The sequence shown here is derived from an EMBL/GenBank/DDBJ whole genome shotgun (WGS) entry which is preliminary data.</text>
</comment>
<dbReference type="GO" id="GO:0034045">
    <property type="term" value="C:phagophore assembly site membrane"/>
    <property type="evidence" value="ECO:0007669"/>
    <property type="project" value="TreeGrafter"/>
</dbReference>
<dbReference type="GO" id="GO:0010506">
    <property type="term" value="P:regulation of autophagy"/>
    <property type="evidence" value="ECO:0007669"/>
    <property type="project" value="InterPro"/>
</dbReference>
<reference evidence="7 8" key="1">
    <citation type="submission" date="2016-04" db="EMBL/GenBank/DDBJ databases">
        <title>Genome analyses suggest a sexual origin of heterokaryosis in a supposedly ancient asexual fungus.</title>
        <authorList>
            <person name="Ropars J."/>
            <person name="Sedzielewska K."/>
            <person name="Noel J."/>
            <person name="Charron P."/>
            <person name="Farinelli L."/>
            <person name="Marton T."/>
            <person name="Kruger M."/>
            <person name="Pelin A."/>
            <person name="Brachmann A."/>
            <person name="Corradi N."/>
        </authorList>
    </citation>
    <scope>NUCLEOTIDE SEQUENCE [LARGE SCALE GENOMIC DNA]</scope>
    <source>
        <strain evidence="7 8">C2</strain>
    </source>
</reference>
<evidence type="ECO:0000256" key="4">
    <source>
        <dbReference type="ARBA" id="ARBA00022777"/>
    </source>
</evidence>
<dbReference type="GO" id="GO:0061709">
    <property type="term" value="P:reticulophagy"/>
    <property type="evidence" value="ECO:0007669"/>
    <property type="project" value="TreeGrafter"/>
</dbReference>
<proteinExistence type="predicted"/>